<evidence type="ECO:0000313" key="3">
    <source>
        <dbReference type="Proteomes" id="UP000290365"/>
    </source>
</evidence>
<feature type="transmembrane region" description="Helical" evidence="1">
    <location>
        <begin position="7"/>
        <end position="28"/>
    </location>
</feature>
<dbReference type="Proteomes" id="UP000290365">
    <property type="component" value="Chromosome"/>
</dbReference>
<name>A0A4P6JHX6_KTERU</name>
<reference evidence="2 3" key="1">
    <citation type="submission" date="2019-01" db="EMBL/GenBank/DDBJ databases">
        <title>Ktedonosporobacter rubrisoli SCAWS-G2.</title>
        <authorList>
            <person name="Huang Y."/>
            <person name="Yan B."/>
        </authorList>
    </citation>
    <scope>NUCLEOTIDE SEQUENCE [LARGE SCALE GENOMIC DNA]</scope>
    <source>
        <strain evidence="2 3">SCAWS-G2</strain>
    </source>
</reference>
<keyword evidence="3" id="KW-1185">Reference proteome</keyword>
<sequence>MNIARSICAYIIWIWLGSSLLHGVAHLVAGAPLTPLPPDLTWLGLTIELFFSLAPLVALVLLYTRRIRWGAALLCLSMLIALLWGFGAHFMSSTGDNVMAHATSPAGPAFLITSVLIFIVPWAGLIIGIHIFRLASRQLSERNLGLVPELRTEKDLRHAQAHNSF</sequence>
<proteinExistence type="predicted"/>
<keyword evidence="1" id="KW-1133">Transmembrane helix</keyword>
<keyword evidence="1" id="KW-0812">Transmembrane</keyword>
<organism evidence="2 3">
    <name type="scientific">Ktedonosporobacter rubrisoli</name>
    <dbReference type="NCBI Taxonomy" id="2509675"/>
    <lineage>
        <taxon>Bacteria</taxon>
        <taxon>Bacillati</taxon>
        <taxon>Chloroflexota</taxon>
        <taxon>Ktedonobacteria</taxon>
        <taxon>Ktedonobacterales</taxon>
        <taxon>Ktedonosporobacteraceae</taxon>
        <taxon>Ktedonosporobacter</taxon>
    </lineage>
</organism>
<feature type="transmembrane region" description="Helical" evidence="1">
    <location>
        <begin position="69"/>
        <end position="90"/>
    </location>
</feature>
<accession>A0A4P6JHX6</accession>
<dbReference type="AlphaFoldDB" id="A0A4P6JHX6"/>
<protein>
    <submittedName>
        <fullName evidence="2">Uncharacterized protein</fullName>
    </submittedName>
</protein>
<dbReference type="RefSeq" id="WP_129885142.1">
    <property type="nucleotide sequence ID" value="NZ_CP035758.1"/>
</dbReference>
<keyword evidence="1" id="KW-0472">Membrane</keyword>
<feature type="transmembrane region" description="Helical" evidence="1">
    <location>
        <begin position="110"/>
        <end position="132"/>
    </location>
</feature>
<evidence type="ECO:0000256" key="1">
    <source>
        <dbReference type="SAM" id="Phobius"/>
    </source>
</evidence>
<dbReference type="KEGG" id="kbs:EPA93_00455"/>
<gene>
    <name evidence="2" type="ORF">EPA93_00455</name>
</gene>
<evidence type="ECO:0000313" key="2">
    <source>
        <dbReference type="EMBL" id="QBD74543.1"/>
    </source>
</evidence>
<dbReference type="EMBL" id="CP035758">
    <property type="protein sequence ID" value="QBD74543.1"/>
    <property type="molecule type" value="Genomic_DNA"/>
</dbReference>
<feature type="transmembrane region" description="Helical" evidence="1">
    <location>
        <begin position="40"/>
        <end position="62"/>
    </location>
</feature>